<dbReference type="SUPFAM" id="SSF48371">
    <property type="entry name" value="ARM repeat"/>
    <property type="match status" value="1"/>
</dbReference>
<dbReference type="InterPro" id="IPR016024">
    <property type="entry name" value="ARM-type_fold"/>
</dbReference>
<evidence type="ECO:0000313" key="3">
    <source>
        <dbReference type="EMBL" id="MBW4660687.1"/>
    </source>
</evidence>
<dbReference type="AlphaFoldDB" id="A0A951QCC8"/>
<protein>
    <submittedName>
        <fullName evidence="3">HEAT repeat domain-containing protein</fullName>
    </submittedName>
</protein>
<accession>A0A951QCC8</accession>
<reference evidence="3" key="1">
    <citation type="submission" date="2021-05" db="EMBL/GenBank/DDBJ databases">
        <authorList>
            <person name="Pietrasiak N."/>
            <person name="Ward R."/>
            <person name="Stajich J.E."/>
            <person name="Kurbessoian T."/>
        </authorList>
    </citation>
    <scope>NUCLEOTIDE SEQUENCE</scope>
    <source>
        <strain evidence="3">UHER 2000/2452</strain>
    </source>
</reference>
<dbReference type="InterPro" id="IPR011989">
    <property type="entry name" value="ARM-like"/>
</dbReference>
<proteinExistence type="predicted"/>
<name>A0A951QCC8_9CYAN</name>
<gene>
    <name evidence="3" type="ORF">KME15_18595</name>
</gene>
<dbReference type="Pfam" id="PF13646">
    <property type="entry name" value="HEAT_2"/>
    <property type="match status" value="1"/>
</dbReference>
<reference evidence="3" key="2">
    <citation type="journal article" date="2022" name="Microbiol. Resour. Announc.">
        <title>Metagenome Sequencing to Explore Phylogenomics of Terrestrial Cyanobacteria.</title>
        <authorList>
            <person name="Ward R.D."/>
            <person name="Stajich J.E."/>
            <person name="Johansen J.R."/>
            <person name="Huntemann M."/>
            <person name="Clum A."/>
            <person name="Foster B."/>
            <person name="Foster B."/>
            <person name="Roux S."/>
            <person name="Palaniappan K."/>
            <person name="Varghese N."/>
            <person name="Mukherjee S."/>
            <person name="Reddy T.B.K."/>
            <person name="Daum C."/>
            <person name="Copeland A."/>
            <person name="Chen I.A."/>
            <person name="Ivanova N.N."/>
            <person name="Kyrpides N.C."/>
            <person name="Shapiro N."/>
            <person name="Eloe-Fadrosh E.A."/>
            <person name="Pietrasiak N."/>
        </authorList>
    </citation>
    <scope>NUCLEOTIDE SEQUENCE</scope>
    <source>
        <strain evidence="3">UHER 2000/2452</strain>
    </source>
</reference>
<evidence type="ECO:0000256" key="1">
    <source>
        <dbReference type="ARBA" id="ARBA00022549"/>
    </source>
</evidence>
<dbReference type="EMBL" id="JAHHHD010000024">
    <property type="protein sequence ID" value="MBW4660687.1"/>
    <property type="molecule type" value="Genomic_DNA"/>
</dbReference>
<sequence>MSDSLSPLIRAVEAADSSTLLTEAVQNLAAARQTGAIPTLIAALSYNNPGAAVAAVEGLIHLGEPAVPALIELLDLHNYTARSWAIRALAGIGDPRGLVTLLGVATADFSLSVRRAAARGLGMMKWHWFPADLLEVAQEEVLEALLFVAQQDDEWVVRYAAVVGLQSLTGAVDETYSEWRSRIHSQFEYMANHDQSAAVRARVWMAQQQIQAGAIVPPVEDRSPLSSTDWQVILEGLYSRKGQERLVLAEGDPRRYHGLAVSIAQKTENS</sequence>
<evidence type="ECO:0000313" key="4">
    <source>
        <dbReference type="Proteomes" id="UP000757435"/>
    </source>
</evidence>
<dbReference type="Proteomes" id="UP000757435">
    <property type="component" value="Unassembled WGS sequence"/>
</dbReference>
<dbReference type="Gene3D" id="1.25.10.10">
    <property type="entry name" value="Leucine-rich Repeat Variant"/>
    <property type="match status" value="1"/>
</dbReference>
<dbReference type="GO" id="GO:0030089">
    <property type="term" value="C:phycobilisome"/>
    <property type="evidence" value="ECO:0007669"/>
    <property type="project" value="UniProtKB-KW"/>
</dbReference>
<keyword evidence="1" id="KW-0042">Antenna complex</keyword>
<comment type="caution">
    <text evidence="3">The sequence shown here is derived from an EMBL/GenBank/DDBJ whole genome shotgun (WGS) entry which is preliminary data.</text>
</comment>
<evidence type="ECO:0000256" key="2">
    <source>
        <dbReference type="ARBA" id="ARBA00022738"/>
    </source>
</evidence>
<organism evidence="3 4">
    <name type="scientific">Drouetiella hepatica Uher 2000/2452</name>
    <dbReference type="NCBI Taxonomy" id="904376"/>
    <lineage>
        <taxon>Bacteria</taxon>
        <taxon>Bacillati</taxon>
        <taxon>Cyanobacteriota</taxon>
        <taxon>Cyanophyceae</taxon>
        <taxon>Oculatellales</taxon>
        <taxon>Oculatellaceae</taxon>
        <taxon>Drouetiella</taxon>
    </lineage>
</organism>
<keyword evidence="2" id="KW-0605">Phycobilisome</keyword>